<sequence>MKSVRAGAMKSVWRALWLLCLSACVCKRVCVRATQGEDIPEDNGLLRLNKGNFDQALKLYQPLLVQFYAPLSGESMGSIMEFSRAAAQLKDAHAAITLAAVDMSKEKALAAELNVTVIPSIRLYLSADRHNPIICPALRDAEAILTWLKRREGPSADVIKALSQLKDFSKSHDLAVLGLFRDLEQGAVQVFFSVAAEVPDLPFAVTHSSEVFTHYSIHTDSVLILRKDNLDSKLEMSSDITKDDLTDFIRIYEFDLVTEYNGKTGPQILNSVLKNHLVLFINKTEEISTHTLTEFHKTATLFRGQVLCVLIDMEEPRNGRVIEFFRVRFEDAPLVRMVNMTDGQQYQLHTHTVDTHTLTHFTREYLQGNAKPRLQSEPIPADWDQQPVKELVGQNFEAVVFNEKNNVLVLFYAPWSEESRALFPLWEEIAHRFRNHDNMVIARIDTTANDVNIRMTERPPSIKIFPAVYAQRVISYTGDPTADALVEFVQQEVKRAKKDKAKEEKERKKYIETVKAAEAAEVPDF</sequence>
<dbReference type="GeneID" id="105892740"/>
<feature type="chain" id="PRO_5027611890" description="protein disulfide-isomerase" evidence="12">
    <location>
        <begin position="37"/>
        <end position="525"/>
    </location>
</feature>
<keyword evidence="8" id="KW-1015">Disulfide bond</keyword>
<dbReference type="PANTHER" id="PTHR18929">
    <property type="entry name" value="PROTEIN DISULFIDE ISOMERASE"/>
    <property type="match status" value="1"/>
</dbReference>
<dbReference type="Pfam" id="PF13848">
    <property type="entry name" value="Thioredoxin_6"/>
    <property type="match status" value="1"/>
</dbReference>
<keyword evidence="7" id="KW-0256">Endoplasmic reticulum</keyword>
<keyword evidence="11" id="KW-0175">Coiled coil</keyword>
<dbReference type="KEGG" id="char:105892740"/>
<feature type="domain" description="Thioredoxin" evidence="13">
    <location>
        <begin position="365"/>
        <end position="494"/>
    </location>
</feature>
<accession>A0A6P8F5R4</accession>
<evidence type="ECO:0000256" key="1">
    <source>
        <dbReference type="ARBA" id="ARBA00001182"/>
    </source>
</evidence>
<comment type="similarity">
    <text evidence="3">Belongs to the protein disulfide isomerase family.</text>
</comment>
<dbReference type="InterPro" id="IPR036249">
    <property type="entry name" value="Thioredoxin-like_sf"/>
</dbReference>
<feature type="coiled-coil region" evidence="11">
    <location>
        <begin position="486"/>
        <end position="520"/>
    </location>
</feature>
<keyword evidence="5 12" id="KW-0732">Signal</keyword>
<keyword evidence="10" id="KW-0676">Redox-active center</keyword>
<proteinExistence type="inferred from homology"/>
<dbReference type="EC" id="5.3.4.1" evidence="4"/>
<evidence type="ECO:0000313" key="15">
    <source>
        <dbReference type="RefSeq" id="XP_031419280.1"/>
    </source>
</evidence>
<dbReference type="GO" id="GO:0005788">
    <property type="term" value="C:endoplasmic reticulum lumen"/>
    <property type="evidence" value="ECO:0007669"/>
    <property type="project" value="UniProtKB-SubCell"/>
</dbReference>
<protein>
    <recommendedName>
        <fullName evidence="4">protein disulfide-isomerase</fullName>
        <ecNumber evidence="4">5.3.4.1</ecNumber>
    </recommendedName>
</protein>
<dbReference type="GO" id="GO:0034976">
    <property type="term" value="P:response to endoplasmic reticulum stress"/>
    <property type="evidence" value="ECO:0007669"/>
    <property type="project" value="TreeGrafter"/>
</dbReference>
<dbReference type="CDD" id="cd02961">
    <property type="entry name" value="PDI_a_family"/>
    <property type="match status" value="1"/>
</dbReference>
<evidence type="ECO:0000256" key="12">
    <source>
        <dbReference type="SAM" id="SignalP"/>
    </source>
</evidence>
<dbReference type="InterPro" id="IPR013766">
    <property type="entry name" value="Thioredoxin_domain"/>
</dbReference>
<reference evidence="15" key="1">
    <citation type="submission" date="2025-08" db="UniProtKB">
        <authorList>
            <consortium name="RefSeq"/>
        </authorList>
    </citation>
    <scope>IDENTIFICATION</scope>
</reference>
<name>A0A6P8F5R4_CLUHA</name>
<evidence type="ECO:0000256" key="5">
    <source>
        <dbReference type="ARBA" id="ARBA00022729"/>
    </source>
</evidence>
<dbReference type="GO" id="GO:0006457">
    <property type="term" value="P:protein folding"/>
    <property type="evidence" value="ECO:0007669"/>
    <property type="project" value="TreeGrafter"/>
</dbReference>
<evidence type="ECO:0000313" key="14">
    <source>
        <dbReference type="Proteomes" id="UP000515152"/>
    </source>
</evidence>
<evidence type="ECO:0000256" key="2">
    <source>
        <dbReference type="ARBA" id="ARBA00004319"/>
    </source>
</evidence>
<dbReference type="Proteomes" id="UP000515152">
    <property type="component" value="Chromosome 26"/>
</dbReference>
<dbReference type="RefSeq" id="XP_031419280.1">
    <property type="nucleotide sequence ID" value="XM_031563420.2"/>
</dbReference>
<dbReference type="FunFam" id="3.40.30.10:FF:000042">
    <property type="entry name" value="protein disulfide-isomerase A2"/>
    <property type="match status" value="1"/>
</dbReference>
<dbReference type="CDD" id="cd02981">
    <property type="entry name" value="PDI_b_family"/>
    <property type="match status" value="1"/>
</dbReference>
<evidence type="ECO:0000256" key="8">
    <source>
        <dbReference type="ARBA" id="ARBA00023157"/>
    </source>
</evidence>
<dbReference type="CDD" id="cd02995">
    <property type="entry name" value="PDI_a_PDI_a'_C"/>
    <property type="match status" value="1"/>
</dbReference>
<evidence type="ECO:0000256" key="3">
    <source>
        <dbReference type="ARBA" id="ARBA00006347"/>
    </source>
</evidence>
<keyword evidence="14" id="KW-1185">Reference proteome</keyword>
<evidence type="ECO:0000259" key="13">
    <source>
        <dbReference type="PROSITE" id="PS51352"/>
    </source>
</evidence>
<dbReference type="OrthoDB" id="72053at2759"/>
<evidence type="ECO:0000256" key="10">
    <source>
        <dbReference type="ARBA" id="ARBA00023284"/>
    </source>
</evidence>
<keyword evidence="6" id="KW-0677">Repeat</keyword>
<comment type="subcellular location">
    <subcellularLocation>
        <location evidence="2">Endoplasmic reticulum lumen</location>
    </subcellularLocation>
</comment>
<dbReference type="FunFam" id="3.40.30.10:FF:000167">
    <property type="entry name" value="Protein disulfide isomerase like, testis expressed"/>
    <property type="match status" value="1"/>
</dbReference>
<evidence type="ECO:0000256" key="4">
    <source>
        <dbReference type="ARBA" id="ARBA00012723"/>
    </source>
</evidence>
<dbReference type="Gene3D" id="3.40.30.10">
    <property type="entry name" value="Glutaredoxin"/>
    <property type="match status" value="4"/>
</dbReference>
<dbReference type="CDD" id="cd02982">
    <property type="entry name" value="PDI_b'_family"/>
    <property type="match status" value="1"/>
</dbReference>
<keyword evidence="9" id="KW-0413">Isomerase</keyword>
<dbReference type="SUPFAM" id="SSF52833">
    <property type="entry name" value="Thioredoxin-like"/>
    <property type="match status" value="4"/>
</dbReference>
<evidence type="ECO:0000256" key="9">
    <source>
        <dbReference type="ARBA" id="ARBA00023235"/>
    </source>
</evidence>
<evidence type="ECO:0000256" key="11">
    <source>
        <dbReference type="SAM" id="Coils"/>
    </source>
</evidence>
<gene>
    <name evidence="15" type="primary">zgc:136472</name>
</gene>
<comment type="catalytic activity">
    <reaction evidence="1">
        <text>Catalyzes the rearrangement of -S-S- bonds in proteins.</text>
        <dbReference type="EC" id="5.3.4.1"/>
    </reaction>
</comment>
<dbReference type="AlphaFoldDB" id="A0A6P8F5R4"/>
<dbReference type="Pfam" id="PF00085">
    <property type="entry name" value="Thioredoxin"/>
    <property type="match status" value="2"/>
</dbReference>
<evidence type="ECO:0000256" key="6">
    <source>
        <dbReference type="ARBA" id="ARBA00022737"/>
    </source>
</evidence>
<feature type="signal peptide" evidence="12">
    <location>
        <begin position="1"/>
        <end position="36"/>
    </location>
</feature>
<organism evidence="14 15">
    <name type="scientific">Clupea harengus</name>
    <name type="common">Atlantic herring</name>
    <dbReference type="NCBI Taxonomy" id="7950"/>
    <lineage>
        <taxon>Eukaryota</taxon>
        <taxon>Metazoa</taxon>
        <taxon>Chordata</taxon>
        <taxon>Craniata</taxon>
        <taxon>Vertebrata</taxon>
        <taxon>Euteleostomi</taxon>
        <taxon>Actinopterygii</taxon>
        <taxon>Neopterygii</taxon>
        <taxon>Teleostei</taxon>
        <taxon>Clupei</taxon>
        <taxon>Clupeiformes</taxon>
        <taxon>Clupeoidei</taxon>
        <taxon>Clupeidae</taxon>
        <taxon>Clupea</taxon>
    </lineage>
</organism>
<dbReference type="PANTHER" id="PTHR18929:SF58">
    <property type="entry name" value="PROTEIN DISULFIDE-ISOMERASE-LIKE PROTEIN OF THE TESTIS"/>
    <property type="match status" value="1"/>
</dbReference>
<dbReference type="PROSITE" id="PS51352">
    <property type="entry name" value="THIOREDOXIN_2"/>
    <property type="match status" value="1"/>
</dbReference>
<evidence type="ECO:0000256" key="7">
    <source>
        <dbReference type="ARBA" id="ARBA00022824"/>
    </source>
</evidence>
<dbReference type="GO" id="GO:0003756">
    <property type="term" value="F:protein disulfide isomerase activity"/>
    <property type="evidence" value="ECO:0007669"/>
    <property type="project" value="UniProtKB-EC"/>
</dbReference>